<dbReference type="CDD" id="cd05227">
    <property type="entry name" value="AR_SDR_e"/>
    <property type="match status" value="1"/>
</dbReference>
<comment type="similarity">
    <text evidence="2">Belongs to the NAD(P)-dependent epimerase/dehydratase family. Dihydroflavonol-4-reductase subfamily.</text>
</comment>
<evidence type="ECO:0000313" key="5">
    <source>
        <dbReference type="Proteomes" id="UP000614460"/>
    </source>
</evidence>
<evidence type="ECO:0000256" key="2">
    <source>
        <dbReference type="ARBA" id="ARBA00023445"/>
    </source>
</evidence>
<dbReference type="PANTHER" id="PTHR10366:SF564">
    <property type="entry name" value="STEROL-4-ALPHA-CARBOXYLATE 3-DEHYDROGENASE, DECARBOXYLATING"/>
    <property type="match status" value="1"/>
</dbReference>
<evidence type="ECO:0000256" key="1">
    <source>
        <dbReference type="ARBA" id="ARBA00023002"/>
    </source>
</evidence>
<sequence>MENSQVLLTGVTGFLGTHTAIELLNRGYRVKGSLRDIKRADSIRQLIAKYTDHSDRLSFIQADLLQKEVWLEACKGMDYIIHAASPFPRELPKDENELIIPAHDGTLNVLKAANLNGVKRVVLVSSISTVVYGKNRGDLNRIFTEKDWTDEKNSQDTMPYFRSKTIAEKAAWKFIEEEGKGMELVSILPGAMLGPVLEHDFGTSANIVIKILSGGMPAMPKIGFEIVDVRSVAQLLVDSIELKQAAGHRFMASAGHLTMKDLALILKTQFPDRKISSKELPNFMARLISIFEPALKPVLLDLGLKRKVDASKANRILKWNPYSMEESILACANSVINLGIVK</sequence>
<accession>A0A8H9KVZ9</accession>
<keyword evidence="1" id="KW-0560">Oxidoreductase</keyword>
<proteinExistence type="inferred from homology"/>
<dbReference type="RefSeq" id="WP_182499294.1">
    <property type="nucleotide sequence ID" value="NZ_BMKM01000004.1"/>
</dbReference>
<protein>
    <submittedName>
        <fullName evidence="4">Nucleoside-diphosphate sugar epimerase</fullName>
    </submittedName>
</protein>
<reference evidence="4" key="1">
    <citation type="journal article" date="2014" name="Int. J. Syst. Evol. Microbiol.">
        <title>Complete genome sequence of Corynebacterium casei LMG S-19264T (=DSM 44701T), isolated from a smear-ripened cheese.</title>
        <authorList>
            <consortium name="US DOE Joint Genome Institute (JGI-PGF)"/>
            <person name="Walter F."/>
            <person name="Albersmeier A."/>
            <person name="Kalinowski J."/>
            <person name="Ruckert C."/>
        </authorList>
    </citation>
    <scope>NUCLEOTIDE SEQUENCE</scope>
    <source>
        <strain evidence="4">CGMCC 1.15966</strain>
    </source>
</reference>
<dbReference type="EMBL" id="BMKM01000004">
    <property type="protein sequence ID" value="GGE22307.1"/>
    <property type="molecule type" value="Genomic_DNA"/>
</dbReference>
<dbReference type="Proteomes" id="UP000614460">
    <property type="component" value="Unassembled WGS sequence"/>
</dbReference>
<name>A0A8H9KVZ9_9SPHI</name>
<comment type="caution">
    <text evidence="4">The sequence shown here is derived from an EMBL/GenBank/DDBJ whole genome shotgun (WGS) entry which is preliminary data.</text>
</comment>
<dbReference type="SUPFAM" id="SSF51735">
    <property type="entry name" value="NAD(P)-binding Rossmann-fold domains"/>
    <property type="match status" value="1"/>
</dbReference>
<gene>
    <name evidence="4" type="ORF">GCM10011516_19990</name>
</gene>
<organism evidence="4 5">
    <name type="scientific">Sphingobacterium cellulitidis</name>
    <dbReference type="NCBI Taxonomy" id="1768011"/>
    <lineage>
        <taxon>Bacteria</taxon>
        <taxon>Pseudomonadati</taxon>
        <taxon>Bacteroidota</taxon>
        <taxon>Sphingobacteriia</taxon>
        <taxon>Sphingobacteriales</taxon>
        <taxon>Sphingobacteriaceae</taxon>
        <taxon>Sphingobacterium</taxon>
    </lineage>
</organism>
<dbReference type="GO" id="GO:0016616">
    <property type="term" value="F:oxidoreductase activity, acting on the CH-OH group of donors, NAD or NADP as acceptor"/>
    <property type="evidence" value="ECO:0007669"/>
    <property type="project" value="TreeGrafter"/>
</dbReference>
<evidence type="ECO:0000259" key="3">
    <source>
        <dbReference type="Pfam" id="PF01370"/>
    </source>
</evidence>
<dbReference type="FunFam" id="3.40.50.720:FF:000336">
    <property type="entry name" value="Aldehyde reductase"/>
    <property type="match status" value="1"/>
</dbReference>
<dbReference type="InterPro" id="IPR001509">
    <property type="entry name" value="Epimerase_deHydtase"/>
</dbReference>
<dbReference type="Gene3D" id="3.40.50.720">
    <property type="entry name" value="NAD(P)-binding Rossmann-like Domain"/>
    <property type="match status" value="1"/>
</dbReference>
<dbReference type="Pfam" id="PF01370">
    <property type="entry name" value="Epimerase"/>
    <property type="match status" value="1"/>
</dbReference>
<feature type="domain" description="NAD-dependent epimerase/dehydratase" evidence="3">
    <location>
        <begin position="6"/>
        <end position="200"/>
    </location>
</feature>
<evidence type="ECO:0000313" key="4">
    <source>
        <dbReference type="EMBL" id="GGE22307.1"/>
    </source>
</evidence>
<reference evidence="4" key="2">
    <citation type="submission" date="2020-09" db="EMBL/GenBank/DDBJ databases">
        <authorList>
            <person name="Sun Q."/>
            <person name="Zhou Y."/>
        </authorList>
    </citation>
    <scope>NUCLEOTIDE SEQUENCE</scope>
    <source>
        <strain evidence="4">CGMCC 1.15966</strain>
    </source>
</reference>
<dbReference type="PANTHER" id="PTHR10366">
    <property type="entry name" value="NAD DEPENDENT EPIMERASE/DEHYDRATASE"/>
    <property type="match status" value="1"/>
</dbReference>
<dbReference type="InterPro" id="IPR036291">
    <property type="entry name" value="NAD(P)-bd_dom_sf"/>
</dbReference>
<dbReference type="InterPro" id="IPR050425">
    <property type="entry name" value="NAD(P)_dehydrat-like"/>
</dbReference>
<keyword evidence="5" id="KW-1185">Reference proteome</keyword>
<dbReference type="AlphaFoldDB" id="A0A8H9KVZ9"/>